<dbReference type="InterPro" id="IPR026444">
    <property type="entry name" value="Secre_tail"/>
</dbReference>
<dbReference type="Pfam" id="PF18962">
    <property type="entry name" value="Por_Secre_tail"/>
    <property type="match status" value="1"/>
</dbReference>
<accession>A0A176T4J1</accession>
<feature type="domain" description="Secretion system C-terminal sorting" evidence="4">
    <location>
        <begin position="387"/>
        <end position="458"/>
    </location>
</feature>
<dbReference type="EMBL" id="LVWE01000058">
    <property type="protein sequence ID" value="OAD42844.1"/>
    <property type="molecule type" value="Genomic_DNA"/>
</dbReference>
<evidence type="ECO:0000313" key="6">
    <source>
        <dbReference type="Proteomes" id="UP000076923"/>
    </source>
</evidence>
<dbReference type="AlphaFoldDB" id="A0A176T4J1"/>
<dbReference type="RefSeq" id="WP_068451696.1">
    <property type="nucleotide sequence ID" value="NZ_CP150660.1"/>
</dbReference>
<feature type="chain" id="PRO_5008049667" description="Secretion system C-terminal sorting domain-containing protein" evidence="3">
    <location>
        <begin position="21"/>
        <end position="460"/>
    </location>
</feature>
<keyword evidence="6" id="KW-1185">Reference proteome</keyword>
<feature type="signal peptide" evidence="3">
    <location>
        <begin position="1"/>
        <end position="20"/>
    </location>
</feature>
<dbReference type="STRING" id="1333662.LPB303_14460"/>
<feature type="region of interest" description="Disordered" evidence="2">
    <location>
        <begin position="88"/>
        <end position="107"/>
    </location>
</feature>
<dbReference type="NCBIfam" id="TIGR04183">
    <property type="entry name" value="Por_Secre_tail"/>
    <property type="match status" value="1"/>
</dbReference>
<dbReference type="Gene3D" id="3.40.390.10">
    <property type="entry name" value="Collagenase (Catalytic Domain)"/>
    <property type="match status" value="1"/>
</dbReference>
<sequence>MKKTLLLSILFLCASITAQTFDVTTITQSGSNESRINIVILSDGYQSTELNQFITDATNFSNALFAETPYKEYKNYFNVHAIKVPSNESGANHPGTATDESTSNNQPSITVDNYFESTFDAFDIHRLLVSNNTKVLSVLANNFPTYDIVLVLVNSPYYGGSGGQIAVASLHTSANQIAIHELGHSFVNLIDEYYPGDSYTREGINMTQETNPANVKWKNWINQNGVGIYPYGTTGNAASWYKPHQNCKMQYLNKSFCPVCTEATIEQIHSMTSPIDSYTPENTGTIDLTEPLDFNVNTIAPLPNTLKITWTLNGTVINNEDFSVSITKDDLISGDNQLLATIKDQSALLKVDNHETTHFSTTLWTINPSTLSIDDISTNSFKINLSPNPTPGILYFDVTGKNENYTVSIKDISGKQLILKNINNLEKRPQVQLTDLPAGIYFINFSFENGTQVSKKIIKE</sequence>
<evidence type="ECO:0000313" key="5">
    <source>
        <dbReference type="EMBL" id="OAD42844.1"/>
    </source>
</evidence>
<evidence type="ECO:0000256" key="1">
    <source>
        <dbReference type="ARBA" id="ARBA00022729"/>
    </source>
</evidence>
<proteinExistence type="predicted"/>
<organism evidence="5 6">
    <name type="scientific">Polaribacter atrinae</name>
    <dbReference type="NCBI Taxonomy" id="1333662"/>
    <lineage>
        <taxon>Bacteria</taxon>
        <taxon>Pseudomonadati</taxon>
        <taxon>Bacteroidota</taxon>
        <taxon>Flavobacteriia</taxon>
        <taxon>Flavobacteriales</taxon>
        <taxon>Flavobacteriaceae</taxon>
    </lineage>
</organism>
<reference evidence="5 6" key="1">
    <citation type="submission" date="2016-02" db="EMBL/GenBank/DDBJ databases">
        <title>Draft genome sequence of Polaribacter atrinae KACC17473.</title>
        <authorList>
            <person name="Shin S.-K."/>
            <person name="Yi H."/>
        </authorList>
    </citation>
    <scope>NUCLEOTIDE SEQUENCE [LARGE SCALE GENOMIC DNA]</scope>
    <source>
        <strain evidence="5 6">KACC 17473</strain>
    </source>
</reference>
<evidence type="ECO:0000256" key="2">
    <source>
        <dbReference type="SAM" id="MobiDB-lite"/>
    </source>
</evidence>
<protein>
    <recommendedName>
        <fullName evidence="4">Secretion system C-terminal sorting domain-containing protein</fullName>
    </recommendedName>
</protein>
<comment type="caution">
    <text evidence="5">The sequence shown here is derived from an EMBL/GenBank/DDBJ whole genome shotgun (WGS) entry which is preliminary data.</text>
</comment>
<dbReference type="InterPro" id="IPR019026">
    <property type="entry name" value="Peptidase_M64_IgA"/>
</dbReference>
<dbReference type="InterPro" id="IPR024079">
    <property type="entry name" value="MetalloPept_cat_dom_sf"/>
</dbReference>
<feature type="compositionally biased region" description="Polar residues" evidence="2">
    <location>
        <begin position="98"/>
        <end position="107"/>
    </location>
</feature>
<dbReference type="Pfam" id="PF09471">
    <property type="entry name" value="Peptidase_M64"/>
    <property type="match status" value="1"/>
</dbReference>
<dbReference type="Proteomes" id="UP000076923">
    <property type="component" value="Unassembled WGS sequence"/>
</dbReference>
<evidence type="ECO:0000259" key="4">
    <source>
        <dbReference type="Pfam" id="PF18962"/>
    </source>
</evidence>
<dbReference type="OrthoDB" id="127762at2"/>
<name>A0A176T4J1_9FLAO</name>
<evidence type="ECO:0000256" key="3">
    <source>
        <dbReference type="SAM" id="SignalP"/>
    </source>
</evidence>
<gene>
    <name evidence="5" type="ORF">LPB303_14460</name>
</gene>
<dbReference type="GO" id="GO:0008237">
    <property type="term" value="F:metallopeptidase activity"/>
    <property type="evidence" value="ECO:0007669"/>
    <property type="project" value="InterPro"/>
</dbReference>
<keyword evidence="1 3" id="KW-0732">Signal</keyword>